<keyword evidence="9" id="KW-1185">Reference proteome</keyword>
<dbReference type="Gene3D" id="3.40.980.10">
    <property type="entry name" value="MoaB/Mog-like domain"/>
    <property type="match status" value="1"/>
</dbReference>
<dbReference type="GO" id="GO:0061599">
    <property type="term" value="F:molybdopterin molybdotransferase activity"/>
    <property type="evidence" value="ECO:0007669"/>
    <property type="project" value="UniProtKB-UniRule"/>
</dbReference>
<dbReference type="Pfam" id="PF00994">
    <property type="entry name" value="MoCF_biosynth"/>
    <property type="match status" value="1"/>
</dbReference>
<dbReference type="Gene3D" id="3.90.105.10">
    <property type="entry name" value="Molybdopterin biosynthesis moea protein, domain 2"/>
    <property type="match status" value="1"/>
</dbReference>
<dbReference type="SMART" id="SM00852">
    <property type="entry name" value="MoCF_biosynth"/>
    <property type="match status" value="1"/>
</dbReference>
<comment type="catalytic activity">
    <reaction evidence="5">
        <text>adenylyl-molybdopterin + molybdate = Mo-molybdopterin + AMP + H(+)</text>
        <dbReference type="Rhea" id="RHEA:35047"/>
        <dbReference type="ChEBI" id="CHEBI:15378"/>
        <dbReference type="ChEBI" id="CHEBI:36264"/>
        <dbReference type="ChEBI" id="CHEBI:62727"/>
        <dbReference type="ChEBI" id="CHEBI:71302"/>
        <dbReference type="ChEBI" id="CHEBI:456215"/>
        <dbReference type="EC" id="2.10.1.1"/>
    </reaction>
</comment>
<organism evidence="8 9">
    <name type="scientific">Neoroseomonas marina</name>
    <dbReference type="NCBI Taxonomy" id="1232220"/>
    <lineage>
        <taxon>Bacteria</taxon>
        <taxon>Pseudomonadati</taxon>
        <taxon>Pseudomonadota</taxon>
        <taxon>Alphaproteobacteria</taxon>
        <taxon>Acetobacterales</taxon>
        <taxon>Acetobacteraceae</taxon>
        <taxon>Neoroseomonas</taxon>
    </lineage>
</organism>
<protein>
    <recommendedName>
        <fullName evidence="6">Molybdopterin molybdenumtransferase</fullName>
        <ecNumber evidence="6">2.10.1.1</ecNumber>
    </recommendedName>
</protein>
<dbReference type="GO" id="GO:0005829">
    <property type="term" value="C:cytosol"/>
    <property type="evidence" value="ECO:0007669"/>
    <property type="project" value="TreeGrafter"/>
</dbReference>
<dbReference type="Proteomes" id="UP000548582">
    <property type="component" value="Unassembled WGS sequence"/>
</dbReference>
<dbReference type="GO" id="GO:0006777">
    <property type="term" value="P:Mo-molybdopterin cofactor biosynthetic process"/>
    <property type="evidence" value="ECO:0007669"/>
    <property type="project" value="UniProtKB-UniRule"/>
</dbReference>
<keyword evidence="6" id="KW-0460">Magnesium</keyword>
<comment type="similarity">
    <text evidence="3 6">Belongs to the MoeA family.</text>
</comment>
<reference evidence="8 9" key="1">
    <citation type="submission" date="2020-03" db="EMBL/GenBank/DDBJ databases">
        <authorList>
            <person name="Sun Q."/>
        </authorList>
    </citation>
    <scope>NUCLEOTIDE SEQUENCE [LARGE SCALE GENOMIC DNA]</scope>
    <source>
        <strain evidence="8 9">JC162</strain>
    </source>
</reference>
<dbReference type="InterPro" id="IPR005110">
    <property type="entry name" value="MoeA_linker/N"/>
</dbReference>
<keyword evidence="6" id="KW-0479">Metal-binding</keyword>
<dbReference type="PANTHER" id="PTHR10192:SF5">
    <property type="entry name" value="GEPHYRIN"/>
    <property type="match status" value="1"/>
</dbReference>
<comment type="cofactor">
    <cofactor evidence="6">
        <name>Mg(2+)</name>
        <dbReference type="ChEBI" id="CHEBI:18420"/>
    </cofactor>
</comment>
<evidence type="ECO:0000256" key="5">
    <source>
        <dbReference type="ARBA" id="ARBA00047317"/>
    </source>
</evidence>
<dbReference type="InterPro" id="IPR036688">
    <property type="entry name" value="MoeA_C_domain_IV_sf"/>
</dbReference>
<evidence type="ECO:0000256" key="1">
    <source>
        <dbReference type="ARBA" id="ARBA00002901"/>
    </source>
</evidence>
<dbReference type="SUPFAM" id="SSF53218">
    <property type="entry name" value="Molybdenum cofactor biosynthesis proteins"/>
    <property type="match status" value="1"/>
</dbReference>
<dbReference type="InterPro" id="IPR036425">
    <property type="entry name" value="MoaB/Mog-like_dom_sf"/>
</dbReference>
<dbReference type="Pfam" id="PF03453">
    <property type="entry name" value="MoeA_N"/>
    <property type="match status" value="1"/>
</dbReference>
<keyword evidence="6" id="KW-0500">Molybdenum</keyword>
<dbReference type="EMBL" id="JABBKX010000001">
    <property type="protein sequence ID" value="NMJ39861.1"/>
    <property type="molecule type" value="Genomic_DNA"/>
</dbReference>
<sequence>MSAWCTRPAASRASSVASDLLPVEEARARILAALAPTAAETVALPEAAGRVLARPVAARLTQPPADVSAMDGYAVRAADAVEGATLSMIGSAPAGRPFAGEVGPGQAVRIFTGGFVPAGAEAILLQEDATAEGTAVRVNETVKAGRWIRRRGLDFTEGHEVLAAGRKLTARDIGLAAASNNPWLAVHRKPRIGILATGDEIALPGDPIPAGGIVSSNAHALAALVKGAGGDPVVLPIAPDDTHAIAEVAGTAHAFDLLVTTGGASVGEHDLIQKALGGEGFELGFWKIAMRPGKPLIWGRLGRTPVLGLPGNPVSALVCGVVFLIPAIGRLSGLPGDPPPTRRLITAVPIAENDRRADHLRSAISYDSEGRMRVTPAEMQDSSMLATLARADALVLRAPFARALPAGAEVEAIVLADLGV</sequence>
<dbReference type="SUPFAM" id="SSF63867">
    <property type="entry name" value="MoeA C-terminal domain-like"/>
    <property type="match status" value="1"/>
</dbReference>
<dbReference type="CDD" id="cd00887">
    <property type="entry name" value="MoeA"/>
    <property type="match status" value="1"/>
</dbReference>
<evidence type="ECO:0000256" key="2">
    <source>
        <dbReference type="ARBA" id="ARBA00005046"/>
    </source>
</evidence>
<evidence type="ECO:0000259" key="7">
    <source>
        <dbReference type="SMART" id="SM00852"/>
    </source>
</evidence>
<dbReference type="InterPro" id="IPR038987">
    <property type="entry name" value="MoeA-like"/>
</dbReference>
<dbReference type="NCBIfam" id="NF045515">
    <property type="entry name" value="Glp_gephyrin"/>
    <property type="match status" value="1"/>
</dbReference>
<accession>A0A848E632</accession>
<comment type="function">
    <text evidence="1 6">Catalyzes the insertion of molybdate into adenylated molybdopterin with the concomitant release of AMP.</text>
</comment>
<dbReference type="UniPathway" id="UPA00344"/>
<dbReference type="EC" id="2.10.1.1" evidence="6"/>
<comment type="caution">
    <text evidence="8">The sequence shown here is derived from an EMBL/GenBank/DDBJ whole genome shotgun (WGS) entry which is preliminary data.</text>
</comment>
<dbReference type="GO" id="GO:0046872">
    <property type="term" value="F:metal ion binding"/>
    <property type="evidence" value="ECO:0007669"/>
    <property type="project" value="UniProtKB-UniRule"/>
</dbReference>
<evidence type="ECO:0000313" key="9">
    <source>
        <dbReference type="Proteomes" id="UP000548582"/>
    </source>
</evidence>
<evidence type="ECO:0000256" key="4">
    <source>
        <dbReference type="ARBA" id="ARBA00023150"/>
    </source>
</evidence>
<dbReference type="Pfam" id="PF03454">
    <property type="entry name" value="MoeA_C"/>
    <property type="match status" value="1"/>
</dbReference>
<comment type="pathway">
    <text evidence="2 6">Cofactor biosynthesis; molybdopterin biosynthesis.</text>
</comment>
<evidence type="ECO:0000256" key="6">
    <source>
        <dbReference type="RuleBase" id="RU365090"/>
    </source>
</evidence>
<keyword evidence="6 8" id="KW-0808">Transferase</keyword>
<dbReference type="PANTHER" id="PTHR10192">
    <property type="entry name" value="MOLYBDOPTERIN BIOSYNTHESIS PROTEIN"/>
    <property type="match status" value="1"/>
</dbReference>
<feature type="domain" description="MoaB/Mog" evidence="7">
    <location>
        <begin position="193"/>
        <end position="330"/>
    </location>
</feature>
<dbReference type="InterPro" id="IPR036135">
    <property type="entry name" value="MoeA_linker/N_sf"/>
</dbReference>
<dbReference type="InterPro" id="IPR005111">
    <property type="entry name" value="MoeA_C_domain_IV"/>
</dbReference>
<dbReference type="Gene3D" id="2.170.190.11">
    <property type="entry name" value="Molybdopterin biosynthesis moea protein, domain 3"/>
    <property type="match status" value="1"/>
</dbReference>
<name>A0A848E632_9PROT</name>
<evidence type="ECO:0000313" key="8">
    <source>
        <dbReference type="EMBL" id="NMJ39861.1"/>
    </source>
</evidence>
<dbReference type="AlphaFoldDB" id="A0A848E632"/>
<proteinExistence type="inferred from homology"/>
<keyword evidence="4 6" id="KW-0501">Molybdenum cofactor biosynthesis</keyword>
<dbReference type="Gene3D" id="2.40.340.10">
    <property type="entry name" value="MoeA, C-terminal, domain IV"/>
    <property type="match status" value="1"/>
</dbReference>
<dbReference type="InterPro" id="IPR001453">
    <property type="entry name" value="MoaB/Mog_dom"/>
</dbReference>
<gene>
    <name evidence="8" type="ORF">GWK16_01310</name>
</gene>
<evidence type="ECO:0000256" key="3">
    <source>
        <dbReference type="ARBA" id="ARBA00010763"/>
    </source>
</evidence>
<dbReference type="SUPFAM" id="SSF63882">
    <property type="entry name" value="MoeA N-terminal region -like"/>
    <property type="match status" value="1"/>
</dbReference>